<keyword evidence="1 4" id="KW-0547">Nucleotide-binding</keyword>
<dbReference type="RefSeq" id="WP_069292677.1">
    <property type="nucleotide sequence ID" value="NZ_CP140110.1"/>
</dbReference>
<dbReference type="InterPro" id="IPR053930">
    <property type="entry name" value="RapZ-like_N"/>
</dbReference>
<dbReference type="Proteomes" id="UP000094570">
    <property type="component" value="Unassembled WGS sequence"/>
</dbReference>
<reference evidence="8" key="1">
    <citation type="submission" date="2016-04" db="EMBL/GenBank/DDBJ databases">
        <title>The genome sequence project of a novel Fervidobacterium isolate from a hot spring in Thailand.</title>
        <authorList>
            <person name="Gonzalez J.M."/>
            <person name="Cuecas A."/>
            <person name="Kanoksilapatham W."/>
        </authorList>
    </citation>
    <scope>NUCLEOTIDE SEQUENCE [LARGE SCALE GENOMIC DNA]</scope>
    <source>
        <strain evidence="8">FC2004</strain>
    </source>
</reference>
<dbReference type="SUPFAM" id="SSF52540">
    <property type="entry name" value="P-loop containing nucleoside triphosphate hydrolases"/>
    <property type="match status" value="1"/>
</dbReference>
<dbReference type="InterPro" id="IPR005337">
    <property type="entry name" value="RapZ-like"/>
</dbReference>
<name>A0A1E3G5B7_9BACT</name>
<dbReference type="GO" id="GO:0005524">
    <property type="term" value="F:ATP binding"/>
    <property type="evidence" value="ECO:0007669"/>
    <property type="project" value="UniProtKB-UniRule"/>
</dbReference>
<feature type="binding site" evidence="4">
    <location>
        <begin position="57"/>
        <end position="60"/>
    </location>
    <ligand>
        <name>GTP</name>
        <dbReference type="ChEBI" id="CHEBI:37565"/>
    </ligand>
</feature>
<evidence type="ECO:0000313" key="8">
    <source>
        <dbReference type="Proteomes" id="UP000094570"/>
    </source>
</evidence>
<feature type="domain" description="RapZ C-terminal" evidence="6">
    <location>
        <begin position="164"/>
        <end position="282"/>
    </location>
</feature>
<keyword evidence="3 4" id="KW-0342">GTP-binding</keyword>
<evidence type="ECO:0000259" key="5">
    <source>
        <dbReference type="Pfam" id="PF03668"/>
    </source>
</evidence>
<feature type="binding site" evidence="4">
    <location>
        <begin position="9"/>
        <end position="16"/>
    </location>
    <ligand>
        <name>ATP</name>
        <dbReference type="ChEBI" id="CHEBI:30616"/>
    </ligand>
</feature>
<keyword evidence="8" id="KW-1185">Reference proteome</keyword>
<sequence>MKELVILTGYSGAGKSTAAGLLEDLGFFCIDNLPPEVAYQVASLVSQSVEKLAIVVDVRSYLLGDVTAAVREIKERFKFAKIVFLTAKKDVLIQRFAHTRRIHPLSKQASSINEAIDLEIELMKDVMEIADIVIDTSHLNPHQLREKLTKLLTESVHGTAKSFVVHLVSFGFKYGIPLDADFVFDVRFFPNPFYIPELRQKDGRDPEVKNFLDGVEGVNEYLNRIEMVLKFAISRYELEGRNELTVAVGCTGGKHRSVYFAEKLAEFFRNAGYSVTLDHRDVALG</sequence>
<dbReference type="STRING" id="1008305.A4H02_02925"/>
<gene>
    <name evidence="7" type="ORF">A4H02_02925</name>
</gene>
<dbReference type="NCBIfam" id="NF003828">
    <property type="entry name" value="PRK05416.1"/>
    <property type="match status" value="1"/>
</dbReference>
<accession>A0A1E3G5B7</accession>
<dbReference type="Pfam" id="PF22740">
    <property type="entry name" value="PapZ_C"/>
    <property type="match status" value="1"/>
</dbReference>
<feature type="domain" description="RapZ-like N-terminal" evidence="5">
    <location>
        <begin position="3"/>
        <end position="153"/>
    </location>
</feature>
<dbReference type="Gene3D" id="3.40.50.300">
    <property type="entry name" value="P-loop containing nucleotide triphosphate hydrolases"/>
    <property type="match status" value="1"/>
</dbReference>
<dbReference type="Pfam" id="PF03668">
    <property type="entry name" value="RapZ-like_N"/>
    <property type="match status" value="1"/>
</dbReference>
<dbReference type="InterPro" id="IPR027417">
    <property type="entry name" value="P-loop_NTPase"/>
</dbReference>
<dbReference type="AlphaFoldDB" id="A0A1E3G5B7"/>
<evidence type="ECO:0000313" key="7">
    <source>
        <dbReference type="EMBL" id="ODN30838.1"/>
    </source>
</evidence>
<dbReference type="HAMAP" id="MF_00636">
    <property type="entry name" value="RapZ_like"/>
    <property type="match status" value="1"/>
</dbReference>
<proteinExistence type="inferred from homology"/>
<comment type="caution">
    <text evidence="7">The sequence shown here is derived from an EMBL/GenBank/DDBJ whole genome shotgun (WGS) entry which is preliminary data.</text>
</comment>
<evidence type="ECO:0000256" key="3">
    <source>
        <dbReference type="ARBA" id="ARBA00023134"/>
    </source>
</evidence>
<dbReference type="InterPro" id="IPR053931">
    <property type="entry name" value="RapZ_C"/>
</dbReference>
<organism evidence="7 8">
    <name type="scientific">Fervidobacterium thailandense</name>
    <dbReference type="NCBI Taxonomy" id="1008305"/>
    <lineage>
        <taxon>Bacteria</taxon>
        <taxon>Thermotogati</taxon>
        <taxon>Thermotogota</taxon>
        <taxon>Thermotogae</taxon>
        <taxon>Thermotogales</taxon>
        <taxon>Fervidobacteriaceae</taxon>
        <taxon>Fervidobacterium</taxon>
    </lineage>
</organism>
<evidence type="ECO:0000259" key="6">
    <source>
        <dbReference type="Pfam" id="PF22740"/>
    </source>
</evidence>
<dbReference type="GO" id="GO:0005525">
    <property type="term" value="F:GTP binding"/>
    <property type="evidence" value="ECO:0007669"/>
    <property type="project" value="UniProtKB-UniRule"/>
</dbReference>
<evidence type="ECO:0000256" key="1">
    <source>
        <dbReference type="ARBA" id="ARBA00022741"/>
    </source>
</evidence>
<protein>
    <submittedName>
        <fullName evidence="7">RNase adaptor protein RapZ</fullName>
    </submittedName>
</protein>
<dbReference type="PANTHER" id="PTHR30448">
    <property type="entry name" value="RNASE ADAPTER PROTEIN RAPZ"/>
    <property type="match status" value="1"/>
</dbReference>
<dbReference type="EMBL" id="LWAF01000003">
    <property type="protein sequence ID" value="ODN30838.1"/>
    <property type="molecule type" value="Genomic_DNA"/>
</dbReference>
<dbReference type="PIRSF" id="PIRSF005052">
    <property type="entry name" value="P-loopkin"/>
    <property type="match status" value="1"/>
</dbReference>
<dbReference type="OrthoDB" id="9784461at2"/>
<evidence type="ECO:0000256" key="2">
    <source>
        <dbReference type="ARBA" id="ARBA00022840"/>
    </source>
</evidence>
<dbReference type="PANTHER" id="PTHR30448:SF0">
    <property type="entry name" value="RNASE ADAPTER PROTEIN RAPZ"/>
    <property type="match status" value="1"/>
</dbReference>
<keyword evidence="2 4" id="KW-0067">ATP-binding</keyword>
<evidence type="ECO:0000256" key="4">
    <source>
        <dbReference type="HAMAP-Rule" id="MF_00636"/>
    </source>
</evidence>